<dbReference type="SUPFAM" id="SSF53067">
    <property type="entry name" value="Actin-like ATPase domain"/>
    <property type="match status" value="1"/>
</dbReference>
<organism evidence="1 2">
    <name type="scientific">Thermobacillus composti (strain DSM 18247 / JCM 13945 / KWC4)</name>
    <dbReference type="NCBI Taxonomy" id="717605"/>
    <lineage>
        <taxon>Bacteria</taxon>
        <taxon>Bacillati</taxon>
        <taxon>Bacillota</taxon>
        <taxon>Bacilli</taxon>
        <taxon>Bacillales</taxon>
        <taxon>Paenibacillaceae</taxon>
        <taxon>Thermobacillus</taxon>
    </lineage>
</organism>
<dbReference type="Pfam" id="PF11104">
    <property type="entry name" value="PilM_2"/>
    <property type="match status" value="1"/>
</dbReference>
<dbReference type="EMBL" id="CP003255">
    <property type="protein sequence ID" value="AGA59886.1"/>
    <property type="molecule type" value="Genomic_DNA"/>
</dbReference>
<keyword evidence="2" id="KW-1185">Reference proteome</keyword>
<dbReference type="Gene3D" id="3.30.420.40">
    <property type="match status" value="2"/>
</dbReference>
<dbReference type="AlphaFoldDB" id="L0EJH0"/>
<dbReference type="PIRSF" id="PIRSF019169">
    <property type="entry name" value="PilM"/>
    <property type="match status" value="1"/>
</dbReference>
<dbReference type="InterPro" id="IPR005883">
    <property type="entry name" value="PilM"/>
</dbReference>
<dbReference type="STRING" id="717605.Theco_3875"/>
<accession>L0EJH0</accession>
<proteinExistence type="predicted"/>
<dbReference type="Gene3D" id="3.30.1490.300">
    <property type="match status" value="1"/>
</dbReference>
<evidence type="ECO:0000313" key="2">
    <source>
        <dbReference type="Proteomes" id="UP000010795"/>
    </source>
</evidence>
<dbReference type="Proteomes" id="UP000010795">
    <property type="component" value="Chromosome"/>
</dbReference>
<dbReference type="OrthoDB" id="2690797at2"/>
<dbReference type="InterPro" id="IPR043129">
    <property type="entry name" value="ATPase_NBD"/>
</dbReference>
<sequence>MWNKRFALGLEITDFAAKAAEITVRSKSRAAINRHAAERLPDDSIREGRILQKEAVAETLRSLMRRLQPRTRKVHIALPGSSVMIRFLKLPDLPDKKLRKVIEFELEHRIPLPFDSPQFDFVKLGSPAPAGGDALRDVMLVAAPLETIREYAEVVALAGLAVKSIEIRPLSLLRLIERTGQAEPGKTVLLADVGDRMSDLGMIHNGELRVARSIPIAFPDPESGDSAALRRACGELVQEIERLLIFFRYNLRFRDRSIDRILLSGEVPYLERIMLELAGSTNLNAEISLVSGEAFRMRTIEAEQAFLSLAVPIGLALRGIGP</sequence>
<gene>
    <name evidence="1" type="ordered locus">Theco_3875</name>
</gene>
<dbReference type="eggNOG" id="COG4972">
    <property type="taxonomic scope" value="Bacteria"/>
</dbReference>
<name>L0EJH0_THECK</name>
<dbReference type="PANTHER" id="PTHR32432:SF3">
    <property type="entry name" value="ETHANOLAMINE UTILIZATION PROTEIN EUTJ"/>
    <property type="match status" value="1"/>
</dbReference>
<dbReference type="InterPro" id="IPR050696">
    <property type="entry name" value="FtsA/MreB"/>
</dbReference>
<dbReference type="RefSeq" id="WP_015256601.1">
    <property type="nucleotide sequence ID" value="NC_019897.1"/>
</dbReference>
<dbReference type="KEGG" id="tco:Theco_3875"/>
<protein>
    <submittedName>
        <fullName evidence="1">Tfp pilus assembly protein, ATPase PilM</fullName>
    </submittedName>
</protein>
<evidence type="ECO:0000313" key="1">
    <source>
        <dbReference type="EMBL" id="AGA59886.1"/>
    </source>
</evidence>
<reference evidence="2" key="1">
    <citation type="submission" date="2012-01" db="EMBL/GenBank/DDBJ databases">
        <title>Complete sequence of chromosome of Thermobacillus composti KWC4.</title>
        <authorList>
            <person name="Lucas S."/>
            <person name="Han J."/>
            <person name="Lapidus A."/>
            <person name="Cheng J.-F."/>
            <person name="Goodwin L."/>
            <person name="Pitluck S."/>
            <person name="Peters L."/>
            <person name="Ovchinnikova G."/>
            <person name="Teshima H."/>
            <person name="Detter J.C."/>
            <person name="Han C."/>
            <person name="Tapia R."/>
            <person name="Land M."/>
            <person name="Hauser L."/>
            <person name="Kyrpides N."/>
            <person name="Ivanova N."/>
            <person name="Pagani I."/>
            <person name="Anderson I."/>
            <person name="Woyke T."/>
        </authorList>
    </citation>
    <scope>NUCLEOTIDE SEQUENCE [LARGE SCALE GENOMIC DNA]</scope>
    <source>
        <strain evidence="2">DSM 18247 / JCM 13945 / KWC4</strain>
    </source>
</reference>
<dbReference type="CDD" id="cd24049">
    <property type="entry name" value="ASKHA_NBD_PilM"/>
    <property type="match status" value="1"/>
</dbReference>
<dbReference type="PANTHER" id="PTHR32432">
    <property type="entry name" value="CELL DIVISION PROTEIN FTSA-RELATED"/>
    <property type="match status" value="1"/>
</dbReference>
<dbReference type="HOGENOM" id="CLU_863139_0_0_9"/>